<name>A0AA89BTS4_PINIB</name>
<sequence>MDISAKRTISKASFHTSLTKRLWIFLILGAVIIILGLVNVGLYFNIQAITTSLEHTEILPGYILSLVSVVTGSFIVILFWRRPSCLVIFTLILSVCAALFSSVTAILTVTHIIQPISSLSMCTYLGEKSLCTCHSSFSRSYIHLQDLGSDTISVSFVRTSSCESIQDVLPVLLYSQCAVYLTTFILITVSSVIGLLVLRLERIKRRMEEPYEEIFTVSGGSSTTDSDEESPPDPVVENGKTSSCVVTPLHSRKNFPKSTIQTCPPGILKHNDKPIMQRKPSLVRSKSCDSLDKVNKKEPESSKTLQGKSKLKEHRRRDKRAVTLHNLDTKQLLLILDLRMRYMEETKILKSQGDISKLEAPLHPVDMRRAMTPQPYRKKCQANTLPKIIRSHTPQPGQVTSRQFLENCLSCRENEPNVMPPHSAEVADGASSHTSQDEMQSEEVNVIPRPNHVHQFNSIFYHLNQYSDQNQPFHLKSLCIDRIITTPCFHRSQYLDKVTSTKIFHHNRFVGEGLPSRLLDTLPLPLIS</sequence>
<keyword evidence="2" id="KW-0472">Membrane</keyword>
<feature type="region of interest" description="Disordered" evidence="1">
    <location>
        <begin position="416"/>
        <end position="437"/>
    </location>
</feature>
<evidence type="ECO:0000313" key="3">
    <source>
        <dbReference type="EMBL" id="KAK3094306.1"/>
    </source>
</evidence>
<organism evidence="3 4">
    <name type="scientific">Pinctada imbricata</name>
    <name type="common">Atlantic pearl-oyster</name>
    <name type="synonym">Pinctada martensii</name>
    <dbReference type="NCBI Taxonomy" id="66713"/>
    <lineage>
        <taxon>Eukaryota</taxon>
        <taxon>Metazoa</taxon>
        <taxon>Spiralia</taxon>
        <taxon>Lophotrochozoa</taxon>
        <taxon>Mollusca</taxon>
        <taxon>Bivalvia</taxon>
        <taxon>Autobranchia</taxon>
        <taxon>Pteriomorphia</taxon>
        <taxon>Pterioida</taxon>
        <taxon>Pterioidea</taxon>
        <taxon>Pteriidae</taxon>
        <taxon>Pinctada</taxon>
    </lineage>
</organism>
<reference evidence="3" key="1">
    <citation type="submission" date="2019-08" db="EMBL/GenBank/DDBJ databases">
        <title>The improved chromosome-level genome for the pearl oyster Pinctada fucata martensii using PacBio sequencing and Hi-C.</title>
        <authorList>
            <person name="Zheng Z."/>
        </authorList>
    </citation>
    <scope>NUCLEOTIDE SEQUENCE</scope>
    <source>
        <strain evidence="3">ZZ-2019</strain>
        <tissue evidence="3">Adductor muscle</tissue>
    </source>
</reference>
<dbReference type="Proteomes" id="UP001186944">
    <property type="component" value="Unassembled WGS sequence"/>
</dbReference>
<proteinExistence type="predicted"/>
<protein>
    <submittedName>
        <fullName evidence="3">Uncharacterized protein</fullName>
    </submittedName>
</protein>
<evidence type="ECO:0000256" key="2">
    <source>
        <dbReference type="SAM" id="Phobius"/>
    </source>
</evidence>
<feature type="transmembrane region" description="Helical" evidence="2">
    <location>
        <begin position="21"/>
        <end position="46"/>
    </location>
</feature>
<comment type="caution">
    <text evidence="3">The sequence shown here is derived from an EMBL/GenBank/DDBJ whole genome shotgun (WGS) entry which is preliminary data.</text>
</comment>
<dbReference type="PANTHER" id="PTHR39952:SF1">
    <property type="match status" value="1"/>
</dbReference>
<feature type="region of interest" description="Disordered" evidence="1">
    <location>
        <begin position="260"/>
        <end position="318"/>
    </location>
</feature>
<dbReference type="AlphaFoldDB" id="A0AA89BTS4"/>
<feature type="transmembrane region" description="Helical" evidence="2">
    <location>
        <begin position="58"/>
        <end position="80"/>
    </location>
</feature>
<feature type="compositionally biased region" description="Basic and acidic residues" evidence="1">
    <location>
        <begin position="286"/>
        <end position="301"/>
    </location>
</feature>
<dbReference type="PANTHER" id="PTHR39952">
    <property type="entry name" value="FI02073P"/>
    <property type="match status" value="1"/>
</dbReference>
<feature type="region of interest" description="Disordered" evidence="1">
    <location>
        <begin position="215"/>
        <end position="242"/>
    </location>
</feature>
<feature type="transmembrane region" description="Helical" evidence="2">
    <location>
        <begin position="178"/>
        <end position="198"/>
    </location>
</feature>
<feature type="compositionally biased region" description="Basic residues" evidence="1">
    <location>
        <begin position="309"/>
        <end position="318"/>
    </location>
</feature>
<accession>A0AA89BTS4</accession>
<keyword evidence="4" id="KW-1185">Reference proteome</keyword>
<evidence type="ECO:0000313" key="4">
    <source>
        <dbReference type="Proteomes" id="UP001186944"/>
    </source>
</evidence>
<keyword evidence="2" id="KW-1133">Transmembrane helix</keyword>
<feature type="transmembrane region" description="Helical" evidence="2">
    <location>
        <begin position="87"/>
        <end position="113"/>
    </location>
</feature>
<keyword evidence="2" id="KW-0812">Transmembrane</keyword>
<dbReference type="EMBL" id="VSWD01000008">
    <property type="protein sequence ID" value="KAK3094306.1"/>
    <property type="molecule type" value="Genomic_DNA"/>
</dbReference>
<gene>
    <name evidence="3" type="ORF">FSP39_000094</name>
</gene>
<evidence type="ECO:0000256" key="1">
    <source>
        <dbReference type="SAM" id="MobiDB-lite"/>
    </source>
</evidence>